<reference evidence="2" key="1">
    <citation type="journal article" date="2014" name="Int. J. Syst. Evol. Microbiol.">
        <title>Complete genome sequence of Corynebacterium casei LMG S-19264T (=DSM 44701T), isolated from a smear-ripened cheese.</title>
        <authorList>
            <consortium name="US DOE Joint Genome Institute (JGI-PGF)"/>
            <person name="Walter F."/>
            <person name="Albersmeier A."/>
            <person name="Kalinowski J."/>
            <person name="Ruckert C."/>
        </authorList>
    </citation>
    <scope>NUCLEOTIDE SEQUENCE</scope>
    <source>
        <strain evidence="2">VKM B-2748</strain>
    </source>
</reference>
<proteinExistence type="predicted"/>
<comment type="caution">
    <text evidence="2">The sequence shown here is derived from an EMBL/GenBank/DDBJ whole genome shotgun (WGS) entry which is preliminary data.</text>
</comment>
<evidence type="ECO:0000313" key="3">
    <source>
        <dbReference type="Proteomes" id="UP001143309"/>
    </source>
</evidence>
<keyword evidence="1" id="KW-1133">Transmembrane helix</keyword>
<keyword evidence="1" id="KW-0812">Transmembrane</keyword>
<keyword evidence="3" id="KW-1185">Reference proteome</keyword>
<dbReference type="AlphaFoldDB" id="A0A9W6JNH8"/>
<reference evidence="2" key="2">
    <citation type="submission" date="2023-01" db="EMBL/GenBank/DDBJ databases">
        <authorList>
            <person name="Sun Q."/>
            <person name="Evtushenko L."/>
        </authorList>
    </citation>
    <scope>NUCLEOTIDE SEQUENCE</scope>
    <source>
        <strain evidence="2">VKM B-2748</strain>
    </source>
</reference>
<evidence type="ECO:0000256" key="1">
    <source>
        <dbReference type="SAM" id="Phobius"/>
    </source>
</evidence>
<dbReference type="RefSeq" id="WP_271199942.1">
    <property type="nucleotide sequence ID" value="NZ_BSFL01000001.1"/>
</dbReference>
<protein>
    <submittedName>
        <fullName evidence="2">Uncharacterized protein</fullName>
    </submittedName>
</protein>
<gene>
    <name evidence="2" type="ORF">GCM10008174_12290</name>
</gene>
<accession>A0A9W6JNH8</accession>
<organism evidence="2 3">
    <name type="scientific">Methylopila turkensis</name>
    <dbReference type="NCBI Taxonomy" id="1437816"/>
    <lineage>
        <taxon>Bacteria</taxon>
        <taxon>Pseudomonadati</taxon>
        <taxon>Pseudomonadota</taxon>
        <taxon>Alphaproteobacteria</taxon>
        <taxon>Hyphomicrobiales</taxon>
        <taxon>Methylopilaceae</taxon>
        <taxon>Methylopila</taxon>
    </lineage>
</organism>
<dbReference type="EMBL" id="BSFL01000001">
    <property type="protein sequence ID" value="GLK79488.1"/>
    <property type="molecule type" value="Genomic_DNA"/>
</dbReference>
<name>A0A9W6JNH8_9HYPH</name>
<keyword evidence="1" id="KW-0472">Membrane</keyword>
<dbReference type="Proteomes" id="UP001143309">
    <property type="component" value="Unassembled WGS sequence"/>
</dbReference>
<evidence type="ECO:0000313" key="2">
    <source>
        <dbReference type="EMBL" id="GLK79488.1"/>
    </source>
</evidence>
<feature type="transmembrane region" description="Helical" evidence="1">
    <location>
        <begin position="35"/>
        <end position="53"/>
    </location>
</feature>
<sequence length="62" mass="6403">MARLSAADDLLGGSARQTVGSSEPEDRTELWARRFGRGLAILASIGLIAWALADFAAQGGAS</sequence>